<sequence length="284" mass="31611">MNRLGMTQALQFLWNAGVNCGYIISSVFAFGPQIWYMLKTKKSAGFSRFVCLAIMLASMLRVVFWHGKRFAIVFLYQSFAQHIVQTILLLLSLHYQPQPSEDQKFRWKSFWPNFWGWPKTPSPYFLFLLCFFSVAILATTLFGDTFWWYDGVGAVSLLLESSCTTPQLVHTARSRSLEGLSPLLVLGWVGGDAFKLFFYMLRTPPLQFFLCGTFQLLCDSALLALVLSLRRAGAHRVPAASSPSPSPTYPPPSSGSAYAAGSAPARGKDEPDPRASPCPDPSVP</sequence>
<evidence type="ECO:0000256" key="2">
    <source>
        <dbReference type="ARBA" id="ARBA00022692"/>
    </source>
</evidence>
<keyword evidence="3 6" id="KW-1133">Transmembrane helix</keyword>
<evidence type="ECO:0000313" key="7">
    <source>
        <dbReference type="EMBL" id="KAJ4460424.1"/>
    </source>
</evidence>
<dbReference type="Gene3D" id="1.20.1280.290">
    <property type="match status" value="2"/>
</dbReference>
<feature type="compositionally biased region" description="Pro residues" evidence="5">
    <location>
        <begin position="274"/>
        <end position="284"/>
    </location>
</feature>
<reference evidence="7" key="1">
    <citation type="journal article" date="2022" name="bioRxiv">
        <title>Genomics of Preaxostyla Flagellates Illuminates Evolutionary Transitions and the Path Towards Mitochondrial Loss.</title>
        <authorList>
            <person name="Novak L.V.F."/>
            <person name="Treitli S.C."/>
            <person name="Pyrih J."/>
            <person name="Halakuc P."/>
            <person name="Pipaliya S.V."/>
            <person name="Vacek V."/>
            <person name="Brzon O."/>
            <person name="Soukal P."/>
            <person name="Eme L."/>
            <person name="Dacks J.B."/>
            <person name="Karnkowska A."/>
            <person name="Elias M."/>
            <person name="Hampl V."/>
        </authorList>
    </citation>
    <scope>NUCLEOTIDE SEQUENCE</scope>
    <source>
        <strain evidence="7">RCP-MX</strain>
    </source>
</reference>
<evidence type="ECO:0000256" key="1">
    <source>
        <dbReference type="ARBA" id="ARBA00004141"/>
    </source>
</evidence>
<feature type="compositionally biased region" description="Pro residues" evidence="5">
    <location>
        <begin position="244"/>
        <end position="253"/>
    </location>
</feature>
<organism evidence="7 8">
    <name type="scientific">Paratrimastix pyriformis</name>
    <dbReference type="NCBI Taxonomy" id="342808"/>
    <lineage>
        <taxon>Eukaryota</taxon>
        <taxon>Metamonada</taxon>
        <taxon>Preaxostyla</taxon>
        <taxon>Paratrimastigidae</taxon>
        <taxon>Paratrimastix</taxon>
    </lineage>
</organism>
<evidence type="ECO:0000256" key="3">
    <source>
        <dbReference type="ARBA" id="ARBA00022989"/>
    </source>
</evidence>
<proteinExistence type="predicted"/>
<feature type="transmembrane region" description="Helical" evidence="6">
    <location>
        <begin position="12"/>
        <end position="34"/>
    </location>
</feature>
<gene>
    <name evidence="7" type="ORF">PAPYR_3457</name>
</gene>
<feature type="transmembrane region" description="Helical" evidence="6">
    <location>
        <begin position="46"/>
        <end position="64"/>
    </location>
</feature>
<comment type="caution">
    <text evidence="7">The sequence shown here is derived from an EMBL/GenBank/DDBJ whole genome shotgun (WGS) entry which is preliminary data.</text>
</comment>
<comment type="subcellular location">
    <subcellularLocation>
        <location evidence="1">Membrane</location>
        <topology evidence="1">Multi-pass membrane protein</topology>
    </subcellularLocation>
</comment>
<keyword evidence="8" id="KW-1185">Reference proteome</keyword>
<feature type="compositionally biased region" description="Low complexity" evidence="5">
    <location>
        <begin position="254"/>
        <end position="265"/>
    </location>
</feature>
<evidence type="ECO:0000256" key="6">
    <source>
        <dbReference type="SAM" id="Phobius"/>
    </source>
</evidence>
<accession>A0ABQ8UML9</accession>
<feature type="transmembrane region" description="Helical" evidence="6">
    <location>
        <begin position="124"/>
        <end position="149"/>
    </location>
</feature>
<dbReference type="PANTHER" id="PTHR14856">
    <property type="entry name" value="PQ-LOOP REPEAT-CONTAINING PROTEIN 1-LIKE PROTEIN"/>
    <property type="match status" value="1"/>
</dbReference>
<dbReference type="PANTHER" id="PTHR14856:SF9">
    <property type="entry name" value="PQ-LOOP REPEAT-CONTAINING PROTEIN 1"/>
    <property type="match status" value="1"/>
</dbReference>
<dbReference type="Pfam" id="PF04193">
    <property type="entry name" value="PQ-loop"/>
    <property type="match status" value="2"/>
</dbReference>
<protein>
    <submittedName>
        <fullName evidence="7">PQ-loop protein</fullName>
    </submittedName>
</protein>
<dbReference type="EMBL" id="JAPMOS010000013">
    <property type="protein sequence ID" value="KAJ4460424.1"/>
    <property type="molecule type" value="Genomic_DNA"/>
</dbReference>
<keyword evidence="2 6" id="KW-0812">Transmembrane</keyword>
<keyword evidence="4 6" id="KW-0472">Membrane</keyword>
<evidence type="ECO:0000313" key="8">
    <source>
        <dbReference type="Proteomes" id="UP001141327"/>
    </source>
</evidence>
<feature type="region of interest" description="Disordered" evidence="5">
    <location>
        <begin position="237"/>
        <end position="284"/>
    </location>
</feature>
<evidence type="ECO:0000256" key="4">
    <source>
        <dbReference type="ARBA" id="ARBA00023136"/>
    </source>
</evidence>
<feature type="transmembrane region" description="Helical" evidence="6">
    <location>
        <begin position="207"/>
        <end position="227"/>
    </location>
</feature>
<dbReference type="InterPro" id="IPR052241">
    <property type="entry name" value="SLC66/Scramblase_ANY1"/>
</dbReference>
<evidence type="ECO:0000256" key="5">
    <source>
        <dbReference type="SAM" id="MobiDB-lite"/>
    </source>
</evidence>
<dbReference type="InterPro" id="IPR006603">
    <property type="entry name" value="PQ-loop_rpt"/>
</dbReference>
<name>A0ABQ8UML9_9EUKA</name>
<dbReference type="Proteomes" id="UP001141327">
    <property type="component" value="Unassembled WGS sequence"/>
</dbReference>